<protein>
    <recommendedName>
        <fullName evidence="3">Lipoprotein</fullName>
    </recommendedName>
</protein>
<dbReference type="AlphaFoldDB" id="A0A5P1V025"/>
<evidence type="ECO:0000313" key="1">
    <source>
        <dbReference type="EMBL" id="QER40776.1"/>
    </source>
</evidence>
<sequence>MKNFLLCLTLGLSITGCATTKISTEERNKLNQTQALLKTNPVAVISDGCLIRSELGTSLIEGEQSRLTAQKFAELLSSQLNEQGVKVGHKIMPFVCGFMPEEQVKKYDYRLDNEAKRAEIKNYPLVSLENKTLSEQQQQALLNLTQSFNKQAVLALKNAKEKKPVSNLLELSDQDITALKNLTQSDYVFIASVTGTDASFGKKFAAGALSVGVSLATVGAGSGFVTAYIPQEGQQYVVHIVDLNSKTIMWTKGGMLMGKPYSRKNHSIEAKAILNPLFEVASK</sequence>
<evidence type="ECO:0000313" key="2">
    <source>
        <dbReference type="Proteomes" id="UP000325177"/>
    </source>
</evidence>
<dbReference type="Proteomes" id="UP000325177">
    <property type="component" value="Chromosome"/>
</dbReference>
<evidence type="ECO:0008006" key="3">
    <source>
        <dbReference type="Google" id="ProtNLM"/>
    </source>
</evidence>
<organism evidence="1 2">
    <name type="scientific">Acinetobacter suaedae</name>
    <dbReference type="NCBI Taxonomy" id="2609668"/>
    <lineage>
        <taxon>Bacteria</taxon>
        <taxon>Pseudomonadati</taxon>
        <taxon>Pseudomonadota</taxon>
        <taxon>Gammaproteobacteria</taxon>
        <taxon>Moraxellales</taxon>
        <taxon>Moraxellaceae</taxon>
        <taxon>Acinetobacter</taxon>
    </lineage>
</organism>
<dbReference type="KEGG" id="asue:F2A31_14135"/>
<dbReference type="EMBL" id="CP043909">
    <property type="protein sequence ID" value="QER40776.1"/>
    <property type="molecule type" value="Genomic_DNA"/>
</dbReference>
<name>A0A5P1V025_9GAMM</name>
<reference evidence="1 2" key="1">
    <citation type="submission" date="2019-09" db="EMBL/GenBank/DDBJ databases">
        <title>Acinetobacter sp. C16S1 isolated from saline soil.</title>
        <authorList>
            <person name="Xu L."/>
            <person name="Sun J.-Q."/>
        </authorList>
    </citation>
    <scope>NUCLEOTIDE SEQUENCE [LARGE SCALE GENOMIC DNA]</scope>
    <source>
        <strain evidence="1 2">C16S1</strain>
    </source>
</reference>
<gene>
    <name evidence="1" type="ORF">F2A31_14135</name>
</gene>
<keyword evidence="2" id="KW-1185">Reference proteome</keyword>
<dbReference type="RefSeq" id="WP_150027088.1">
    <property type="nucleotide sequence ID" value="NZ_CP043909.1"/>
</dbReference>
<accession>A0A5P1V025</accession>
<dbReference type="PROSITE" id="PS51257">
    <property type="entry name" value="PROKAR_LIPOPROTEIN"/>
    <property type="match status" value="1"/>
</dbReference>
<proteinExistence type="predicted"/>